<dbReference type="InterPro" id="IPR014158">
    <property type="entry name" value="T4SS_VirB5"/>
</dbReference>
<dbReference type="STRING" id="1123291.SAMN04490355_10965"/>
<reference evidence="3" key="1">
    <citation type="submission" date="2016-10" db="EMBL/GenBank/DDBJ databases">
        <authorList>
            <person name="Varghese N."/>
            <person name="Submissions S."/>
        </authorList>
    </citation>
    <scope>NUCLEOTIDE SEQUENCE [LARGE SCALE GENOMIC DNA]</scope>
    <source>
        <strain evidence="3">DSM 13327</strain>
    </source>
</reference>
<dbReference type="Proteomes" id="UP000199520">
    <property type="component" value="Unassembled WGS sequence"/>
</dbReference>
<name>A0A1I4QE11_9FIRM</name>
<feature type="signal peptide" evidence="1">
    <location>
        <begin position="1"/>
        <end position="24"/>
    </location>
</feature>
<accession>A0A1I4QE11</accession>
<keyword evidence="1" id="KW-0732">Signal</keyword>
<organism evidence="2 3">
    <name type="scientific">Pelosinus propionicus DSM 13327</name>
    <dbReference type="NCBI Taxonomy" id="1123291"/>
    <lineage>
        <taxon>Bacteria</taxon>
        <taxon>Bacillati</taxon>
        <taxon>Bacillota</taxon>
        <taxon>Negativicutes</taxon>
        <taxon>Selenomonadales</taxon>
        <taxon>Sporomusaceae</taxon>
        <taxon>Pelosinus</taxon>
    </lineage>
</organism>
<proteinExistence type="predicted"/>
<dbReference type="AlphaFoldDB" id="A0A1I4QE11"/>
<evidence type="ECO:0000256" key="1">
    <source>
        <dbReference type="SAM" id="SignalP"/>
    </source>
</evidence>
<sequence length="251" mass="27279">MKKKSAIIFSAILAATIAVPRVFAAVPVFDATNTAENHATFLQAAQQVINSATQIANQALELKPVSSDSLDAHATTVNREMTFVQTILNQFQGLMNPGKPSSQVWSETFKPIDNYFTLSGLLTPSAIMTNNQNMSYSADQTFQDGLKTAKAYADITQDAALLQELMEQNKNAVGNKQLGQIQNNLLAQQNSIYIKQNQIVGAMTSAVIASNARQNQIDAQATAISKKEHDDIQAIISKKRTSLLDGEGEFK</sequence>
<evidence type="ECO:0000313" key="3">
    <source>
        <dbReference type="Proteomes" id="UP000199520"/>
    </source>
</evidence>
<dbReference type="EMBL" id="FOTS01000096">
    <property type="protein sequence ID" value="SFM38298.1"/>
    <property type="molecule type" value="Genomic_DNA"/>
</dbReference>
<protein>
    <submittedName>
        <fullName evidence="2">P-type conjugative transfer protein TrbJ</fullName>
    </submittedName>
</protein>
<gene>
    <name evidence="2" type="ORF">SAMN04490355_10965</name>
</gene>
<dbReference type="Pfam" id="PF07996">
    <property type="entry name" value="T4SS"/>
    <property type="match status" value="1"/>
</dbReference>
<feature type="chain" id="PRO_5011716541" evidence="1">
    <location>
        <begin position="25"/>
        <end position="251"/>
    </location>
</feature>
<dbReference type="RefSeq" id="WP_090944655.1">
    <property type="nucleotide sequence ID" value="NZ_FOTS01000096.1"/>
</dbReference>
<evidence type="ECO:0000313" key="2">
    <source>
        <dbReference type="EMBL" id="SFM38298.1"/>
    </source>
</evidence>
<keyword evidence="3" id="KW-1185">Reference proteome</keyword>